<proteinExistence type="predicted"/>
<dbReference type="InterPro" id="IPR000421">
    <property type="entry name" value="FA58C"/>
</dbReference>
<dbReference type="RefSeq" id="WP_044302074.1">
    <property type="nucleotide sequence ID" value="NZ_CAEUHN010000001.1"/>
</dbReference>
<dbReference type="PROSITE" id="PS50022">
    <property type="entry name" value="FA58C_3"/>
    <property type="match status" value="1"/>
</dbReference>
<comment type="caution">
    <text evidence="2">The sequence shown here is derived from an EMBL/GenBank/DDBJ whole genome shotgun (WGS) entry which is preliminary data.</text>
</comment>
<dbReference type="GeneID" id="99673067"/>
<name>A0A0I9UIW3_BACFG</name>
<protein>
    <submittedName>
        <fullName evidence="2">Chitobiase</fullName>
    </submittedName>
</protein>
<evidence type="ECO:0000259" key="1">
    <source>
        <dbReference type="PROSITE" id="PS50022"/>
    </source>
</evidence>
<dbReference type="SUPFAM" id="SSF49785">
    <property type="entry name" value="Galactose-binding domain-like"/>
    <property type="match status" value="1"/>
</dbReference>
<organism evidence="2">
    <name type="scientific">Bacteroides fragilis</name>
    <dbReference type="NCBI Taxonomy" id="817"/>
    <lineage>
        <taxon>Bacteria</taxon>
        <taxon>Pseudomonadati</taxon>
        <taxon>Bacteroidota</taxon>
        <taxon>Bacteroidia</taxon>
        <taxon>Bacteroidales</taxon>
        <taxon>Bacteroidaceae</taxon>
        <taxon>Bacteroides</taxon>
    </lineage>
</organism>
<accession>A0A0I9UIW3</accession>
<reference evidence="2" key="1">
    <citation type="book" date="2014" name="THE 24TH EUROPEAN CONGRESS OF CLINICAL MICROBIOLOGY AND INFECTIOUS DISEASES" publisher="ECCMID 2014" city="Barcelona, Spain">
        <title>Identification of resistance genes in three multidrug-resistant Bacteroides fragilis isolates by whole genome sequencing.</title>
        <editorList>
            <person name="Unknown"/>
            <person name="A."/>
        </editorList>
        <authorList>
            <person name="Sydenham T.V."/>
            <person name="Hasman H."/>
            <person name="Wang M."/>
            <person name="Soki J."/>
            <person name="Nagy E."/>
            <person name="Justesen U.S."/>
        </authorList>
    </citation>
    <scope>NUCLEOTIDE SEQUENCE</scope>
    <source>
        <strain evidence="2">DCMOUH0018B</strain>
    </source>
</reference>
<dbReference type="PROSITE" id="PS51257">
    <property type="entry name" value="PROKAR_LIPOPROTEIN"/>
    <property type="match status" value="1"/>
</dbReference>
<dbReference type="InterPro" id="IPR008979">
    <property type="entry name" value="Galactose-bd-like_sf"/>
</dbReference>
<dbReference type="AlphaFoldDB" id="A0A0I9UIW3"/>
<evidence type="ECO:0000313" key="2">
    <source>
        <dbReference type="EMBL" id="KFX72654.1"/>
    </source>
</evidence>
<dbReference type="Pfam" id="PF00754">
    <property type="entry name" value="F5_F8_type_C"/>
    <property type="match status" value="1"/>
</dbReference>
<sequence>MNRFNYIALSACVALSVSSCDDSFDVSSKADGVLAVSQEGFNTLQSYNVGEKYTADLWIQQGGLKSTASVVSFSVDKALLDSMNAADGTSYELLPADCYQLTKGTVDIPADERLLKGELTYDPAKIQQLSGYDHLKYVLPLRATSNGMPLVPGRSALLLGFKVSEPIVTIMNAGVEEINLADVKELPVQIGVPFTNKWEITCRLENRQSVIDAYNTANGTYFSMLPSDAYVAPETPVLQNGVNQVTATYKLKDDILPGNYMLPVQIAEVTSDATIRADKDTYAAYSIIKEGDKLSKTDWKIVSFTTEEPSGEGSNNGHAKHLIDGNAETFWHSRWQGGSDPLPYEIIIDMNHRVKIAQVELLPRGRGSNNPIKVVRFEASEDGNNWESIGQFGFTNQDAALKYYVKSSTARYIKLVIPDGVGNGTVAAIRELDVRGTVIN</sequence>
<gene>
    <name evidence="2" type="ORF">EE52_0222745</name>
</gene>
<dbReference type="PATRIC" id="fig|817.53.peg.4706"/>
<feature type="domain" description="F5/8 type C" evidence="1">
    <location>
        <begin position="289"/>
        <end position="437"/>
    </location>
</feature>
<dbReference type="Gene3D" id="2.60.120.260">
    <property type="entry name" value="Galactose-binding domain-like"/>
    <property type="match status" value="1"/>
</dbReference>
<dbReference type="EMBL" id="JMZZ02000226">
    <property type="protein sequence ID" value="KFX72654.1"/>
    <property type="molecule type" value="Genomic_DNA"/>
</dbReference>
<dbReference type="InterPro" id="IPR013728">
    <property type="entry name" value="BT_3987-like_N"/>
</dbReference>
<dbReference type="Pfam" id="PF08522">
    <property type="entry name" value="BT_3987-like_N"/>
    <property type="match status" value="2"/>
</dbReference>
<dbReference type="Gene3D" id="2.60.40.1740">
    <property type="entry name" value="hypothetical protein (bacova_03559)"/>
    <property type="match status" value="2"/>
</dbReference>
<reference evidence="2" key="2">
    <citation type="submission" date="2014-07" db="EMBL/GenBank/DDBJ databases">
        <title>Genetics and epidemiology of antimicrobial resistance in B. fragilis group.</title>
        <authorList>
            <person name="Sydenham T.V."/>
            <person name="Hasman H."/>
            <person name="Kemp M."/>
            <person name="Justesen U.S."/>
        </authorList>
    </citation>
    <scope>NUCLEOTIDE SEQUENCE [LARGE SCALE GENOMIC DNA]</scope>
    <source>
        <strain evidence="2">DCMOUH0018B</strain>
    </source>
</reference>